<dbReference type="GO" id="GO:0006096">
    <property type="term" value="P:glycolytic process"/>
    <property type="evidence" value="ECO:0007669"/>
    <property type="project" value="UniProtKB-UniRule"/>
</dbReference>
<dbReference type="PATRIC" id="fig|864069.3.peg.3183"/>
<dbReference type="OrthoDB" id="140919at2"/>
<dbReference type="InterPro" id="IPR023096">
    <property type="entry name" value="G6P_Isomerase_C"/>
</dbReference>
<dbReference type="Proteomes" id="UP000003947">
    <property type="component" value="Unassembled WGS sequence"/>
</dbReference>
<dbReference type="GO" id="GO:0051156">
    <property type="term" value="P:glucose 6-phosphate metabolic process"/>
    <property type="evidence" value="ECO:0007669"/>
    <property type="project" value="TreeGrafter"/>
</dbReference>
<dbReference type="EC" id="5.3.1.9" evidence="7"/>
<dbReference type="CDD" id="cd05015">
    <property type="entry name" value="SIS_PGI_1"/>
    <property type="match status" value="1"/>
</dbReference>
<dbReference type="UniPathway" id="UPA00138"/>
<dbReference type="Gene3D" id="1.10.1390.10">
    <property type="match status" value="1"/>
</dbReference>
<dbReference type="Gene3D" id="3.40.50.10490">
    <property type="entry name" value="Glucose-6-phosphate isomerase like protein, domain 1"/>
    <property type="match status" value="2"/>
</dbReference>
<dbReference type="InterPro" id="IPR035476">
    <property type="entry name" value="SIS_PGI_1"/>
</dbReference>
<organism evidence="9 10">
    <name type="scientific">Microvirga lotononidis</name>
    <dbReference type="NCBI Taxonomy" id="864069"/>
    <lineage>
        <taxon>Bacteria</taxon>
        <taxon>Pseudomonadati</taxon>
        <taxon>Pseudomonadota</taxon>
        <taxon>Alphaproteobacteria</taxon>
        <taxon>Hyphomicrobiales</taxon>
        <taxon>Methylobacteriaceae</taxon>
        <taxon>Microvirga</taxon>
    </lineage>
</organism>
<proteinExistence type="inferred from homology"/>
<dbReference type="FunFam" id="3.40.50.10490:FF:000004">
    <property type="entry name" value="Glucose-6-phosphate isomerase"/>
    <property type="match status" value="1"/>
</dbReference>
<evidence type="ECO:0000256" key="7">
    <source>
        <dbReference type="HAMAP-Rule" id="MF_00473"/>
    </source>
</evidence>
<keyword evidence="3 7" id="KW-0312">Gluconeogenesis</keyword>
<comment type="catalytic activity">
    <reaction evidence="6 7 8">
        <text>alpha-D-glucose 6-phosphate = beta-D-fructose 6-phosphate</text>
        <dbReference type="Rhea" id="RHEA:11816"/>
        <dbReference type="ChEBI" id="CHEBI:57634"/>
        <dbReference type="ChEBI" id="CHEBI:58225"/>
        <dbReference type="EC" id="5.3.1.9"/>
    </reaction>
</comment>
<dbReference type="InterPro" id="IPR035482">
    <property type="entry name" value="SIS_PGI_2"/>
</dbReference>
<dbReference type="GO" id="GO:0006094">
    <property type="term" value="P:gluconeogenesis"/>
    <property type="evidence" value="ECO:0007669"/>
    <property type="project" value="UniProtKB-UniRule"/>
</dbReference>
<feature type="active site" evidence="7">
    <location>
        <position position="383"/>
    </location>
</feature>
<reference evidence="9 10" key="1">
    <citation type="submission" date="2012-02" db="EMBL/GenBank/DDBJ databases">
        <title>Improved High-Quality Draft sequence of Microvirga sp. WSM3557.</title>
        <authorList>
            <consortium name="US DOE Joint Genome Institute"/>
            <person name="Lucas S."/>
            <person name="Han J."/>
            <person name="Lapidus A."/>
            <person name="Cheng J.-F."/>
            <person name="Goodwin L."/>
            <person name="Pitluck S."/>
            <person name="Peters L."/>
            <person name="Zhang X."/>
            <person name="Detter J.C."/>
            <person name="Han C."/>
            <person name="Tapia R."/>
            <person name="Land M."/>
            <person name="Hauser L."/>
            <person name="Kyrpides N."/>
            <person name="Ivanova N."/>
            <person name="Pagani I."/>
            <person name="Brau L."/>
            <person name="Yates R."/>
            <person name="O'Hara G."/>
            <person name="Rui T."/>
            <person name="Howieson J."/>
            <person name="Reeve W."/>
            <person name="Woyke T."/>
        </authorList>
    </citation>
    <scope>NUCLEOTIDE SEQUENCE [LARGE SCALE GENOMIC DNA]</scope>
    <source>
        <strain evidence="9 10">WSM3557</strain>
    </source>
</reference>
<dbReference type="HAMAP" id="MF_00473">
    <property type="entry name" value="G6P_isomerase"/>
    <property type="match status" value="1"/>
</dbReference>
<evidence type="ECO:0000256" key="1">
    <source>
        <dbReference type="ARBA" id="ARBA00004926"/>
    </source>
</evidence>
<dbReference type="PANTHER" id="PTHR11469">
    <property type="entry name" value="GLUCOSE-6-PHOSPHATE ISOMERASE"/>
    <property type="match status" value="1"/>
</dbReference>
<comment type="similarity">
    <text evidence="2 7 8">Belongs to the GPI family.</text>
</comment>
<dbReference type="GO" id="GO:0048029">
    <property type="term" value="F:monosaccharide binding"/>
    <property type="evidence" value="ECO:0007669"/>
    <property type="project" value="TreeGrafter"/>
</dbReference>
<evidence type="ECO:0000256" key="4">
    <source>
        <dbReference type="ARBA" id="ARBA00023152"/>
    </source>
</evidence>
<keyword evidence="4 7" id="KW-0324">Glycolysis</keyword>
<dbReference type="PRINTS" id="PR00662">
    <property type="entry name" value="G6PISOMERASE"/>
</dbReference>
<comment type="subcellular location">
    <subcellularLocation>
        <location evidence="7">Cytoplasm</location>
    </subcellularLocation>
</comment>
<keyword evidence="5 7" id="KW-0413">Isomerase</keyword>
<evidence type="ECO:0000256" key="8">
    <source>
        <dbReference type="RuleBase" id="RU000612"/>
    </source>
</evidence>
<dbReference type="AlphaFoldDB" id="I4YR03"/>
<dbReference type="GO" id="GO:0097367">
    <property type="term" value="F:carbohydrate derivative binding"/>
    <property type="evidence" value="ECO:0007669"/>
    <property type="project" value="InterPro"/>
</dbReference>
<dbReference type="eggNOG" id="COG0166">
    <property type="taxonomic scope" value="Bacteria"/>
</dbReference>
<dbReference type="STRING" id="864069.MicloDRAFT_00029440"/>
<dbReference type="FunFam" id="1.10.1390.10:FF:000001">
    <property type="entry name" value="Glucose-6-phosphate isomerase"/>
    <property type="match status" value="1"/>
</dbReference>
<dbReference type="PROSITE" id="PS00765">
    <property type="entry name" value="P_GLUCOSE_ISOMERASE_1"/>
    <property type="match status" value="1"/>
</dbReference>
<dbReference type="HOGENOM" id="CLU_017947_3_1_5"/>
<dbReference type="Pfam" id="PF00342">
    <property type="entry name" value="PGI"/>
    <property type="match status" value="1"/>
</dbReference>
<dbReference type="InterPro" id="IPR046348">
    <property type="entry name" value="SIS_dom_sf"/>
</dbReference>
<feature type="active site" description="Proton donor" evidence="7">
    <location>
        <position position="352"/>
    </location>
</feature>
<dbReference type="PROSITE" id="PS00174">
    <property type="entry name" value="P_GLUCOSE_ISOMERASE_2"/>
    <property type="match status" value="1"/>
</dbReference>
<accession>I4YR03</accession>
<comment type="pathway">
    <text evidence="7">Carbohydrate biosynthesis; gluconeogenesis.</text>
</comment>
<dbReference type="GO" id="GO:0004347">
    <property type="term" value="F:glucose-6-phosphate isomerase activity"/>
    <property type="evidence" value="ECO:0007669"/>
    <property type="project" value="UniProtKB-UniRule"/>
</dbReference>
<keyword evidence="7" id="KW-0963">Cytoplasm</keyword>
<dbReference type="CDD" id="cd05016">
    <property type="entry name" value="SIS_PGI_2"/>
    <property type="match status" value="1"/>
</dbReference>
<sequence>MTALTASPAWQALKAHSRSTGRHHLRELFAREPERFSRFSLRLGDLLLDYSKHRITAETMELLLELARSADVEGWRDRMFTGSKINATEKRAVLHVALRNRSGRPILVDGSDVMPSIDAVLAKMHLFSEQVRNGAWRGSTGETITDVVNIGIGGSDLGPVMVCEALKPYQRPDLRPYFVSNVDGAHLTHTLAGLNPARTLFIVASKTFTTQETMTNAASARGWLTEALGEDAVAKHFVAVSTNAPEVARFGIDPANMFEFWDWVGGRYSLWSAVGLPIVLAVGFERFRELLEGAHEMDEHFQSAPLNQNMPVIMGLLGVWYRNFLGASTLALLPYDQHLSRFAAYFQQGDMESNGKSVRRDGNRVDYATGPVIWGEPGTNGQHAFFQLLHQGTELIPADFLAAVESQTPLSDHHDKLLANFLAQTEALAFGKAKDEVRDELAKEGLSEEALRTLMPHKVFEGNRPTTSLLYRKLTPHRLGSLIALYEHKIFVQGIIWEINSYDQWGVELGKELASRILPELQTDATVLDHDSSTNGLIKYVKWLRQGHSL</sequence>
<dbReference type="EMBL" id="JH660645">
    <property type="protein sequence ID" value="EIM26395.1"/>
    <property type="molecule type" value="Genomic_DNA"/>
</dbReference>
<dbReference type="GO" id="GO:0005829">
    <property type="term" value="C:cytosol"/>
    <property type="evidence" value="ECO:0007669"/>
    <property type="project" value="TreeGrafter"/>
</dbReference>
<dbReference type="InterPro" id="IPR018189">
    <property type="entry name" value="Phosphoglucose_isomerase_CS"/>
</dbReference>
<evidence type="ECO:0000256" key="2">
    <source>
        <dbReference type="ARBA" id="ARBA00006604"/>
    </source>
</evidence>
<comment type="function">
    <text evidence="7">Catalyzes the reversible isomerization of glucose-6-phosphate to fructose-6-phosphate.</text>
</comment>
<comment type="pathway">
    <text evidence="1 7 8">Carbohydrate degradation; glycolysis; D-glyceraldehyde 3-phosphate and glycerone phosphate from D-glucose: step 2/4.</text>
</comment>
<evidence type="ECO:0000313" key="9">
    <source>
        <dbReference type="EMBL" id="EIM26395.1"/>
    </source>
</evidence>
<evidence type="ECO:0000256" key="3">
    <source>
        <dbReference type="ARBA" id="ARBA00022432"/>
    </source>
</evidence>
<dbReference type="UniPathway" id="UPA00109">
    <property type="reaction ID" value="UER00181"/>
</dbReference>
<gene>
    <name evidence="7" type="primary">pgi</name>
    <name evidence="9" type="ORF">MicloDRAFT_00029440</name>
</gene>
<evidence type="ECO:0000313" key="10">
    <source>
        <dbReference type="Proteomes" id="UP000003947"/>
    </source>
</evidence>
<feature type="active site" evidence="7">
    <location>
        <position position="511"/>
    </location>
</feature>
<dbReference type="PANTHER" id="PTHR11469:SF1">
    <property type="entry name" value="GLUCOSE-6-PHOSPHATE ISOMERASE"/>
    <property type="match status" value="1"/>
</dbReference>
<dbReference type="InterPro" id="IPR001672">
    <property type="entry name" value="G6P_Isomerase"/>
</dbReference>
<dbReference type="RefSeq" id="WP_009762446.1">
    <property type="nucleotide sequence ID" value="NZ_CP141049.1"/>
</dbReference>
<dbReference type="PROSITE" id="PS51463">
    <property type="entry name" value="P_GLUCOSE_ISOMERASE_3"/>
    <property type="match status" value="1"/>
</dbReference>
<protein>
    <recommendedName>
        <fullName evidence="7">Glucose-6-phosphate isomerase</fullName>
        <shortName evidence="7">GPI</shortName>
        <ecNumber evidence="7">5.3.1.9</ecNumber>
    </recommendedName>
    <alternativeName>
        <fullName evidence="7">Phosphoglucose isomerase</fullName>
        <shortName evidence="7">PGI</shortName>
    </alternativeName>
    <alternativeName>
        <fullName evidence="7">Phosphohexose isomerase</fullName>
        <shortName evidence="7">PHI</shortName>
    </alternativeName>
</protein>
<name>I4YR03_9HYPH</name>
<dbReference type="NCBIfam" id="NF001211">
    <property type="entry name" value="PRK00179.1"/>
    <property type="match status" value="1"/>
</dbReference>
<evidence type="ECO:0000256" key="6">
    <source>
        <dbReference type="ARBA" id="ARBA00029321"/>
    </source>
</evidence>
<keyword evidence="10" id="KW-1185">Reference proteome</keyword>
<dbReference type="SUPFAM" id="SSF53697">
    <property type="entry name" value="SIS domain"/>
    <property type="match status" value="1"/>
</dbReference>
<evidence type="ECO:0000256" key="5">
    <source>
        <dbReference type="ARBA" id="ARBA00023235"/>
    </source>
</evidence>